<gene>
    <name evidence="1" type="ORF">SCD_n00962</name>
</gene>
<evidence type="ECO:0000313" key="1">
    <source>
        <dbReference type="EMBL" id="BAN34802.1"/>
    </source>
</evidence>
<name>S6B2B8_SULDS</name>
<organism evidence="1 2">
    <name type="scientific">Sulfuricella denitrificans (strain DSM 22764 / NBRC 105220 / skB26)</name>
    <dbReference type="NCBI Taxonomy" id="1163617"/>
    <lineage>
        <taxon>Bacteria</taxon>
        <taxon>Pseudomonadati</taxon>
        <taxon>Pseudomonadota</taxon>
        <taxon>Betaproteobacteria</taxon>
        <taxon>Nitrosomonadales</taxon>
        <taxon>Sulfuricellaceae</taxon>
        <taxon>Sulfuricella</taxon>
    </lineage>
</organism>
<proteinExistence type="predicted"/>
<dbReference type="eggNOG" id="COG0642">
    <property type="taxonomic scope" value="Bacteria"/>
</dbReference>
<dbReference type="Gene3D" id="3.30.565.10">
    <property type="entry name" value="Histidine kinase-like ATPase, C-terminal domain"/>
    <property type="match status" value="1"/>
</dbReference>
<dbReference type="AlphaFoldDB" id="S6B2B8"/>
<dbReference type="SUPFAM" id="SSF52091">
    <property type="entry name" value="SpoIIaa-like"/>
    <property type="match status" value="1"/>
</dbReference>
<dbReference type="KEGG" id="sdr:SCD_n00962"/>
<dbReference type="OrthoDB" id="1778336at2"/>
<reference evidence="1 2" key="1">
    <citation type="journal article" date="2012" name="Appl. Environ. Microbiol.">
        <title>Draft genome sequence of a psychrotolerant sulfur-oxidizing bacterium, Sulfuricella denitrificans skB26, and proteomic insights into cold adaptation.</title>
        <authorList>
            <person name="Watanabe T."/>
            <person name="Kojima H."/>
            <person name="Fukui M."/>
        </authorList>
    </citation>
    <scope>NUCLEOTIDE SEQUENCE [LARGE SCALE GENOMIC DNA]</scope>
    <source>
        <strain evidence="2">skB26</strain>
    </source>
</reference>
<keyword evidence="2" id="KW-1185">Reference proteome</keyword>
<dbReference type="InterPro" id="IPR036513">
    <property type="entry name" value="STAS_dom_sf"/>
</dbReference>
<dbReference type="SUPFAM" id="SSF55874">
    <property type="entry name" value="ATPase domain of HSP90 chaperone/DNA topoisomerase II/histidine kinase"/>
    <property type="match status" value="1"/>
</dbReference>
<protein>
    <recommendedName>
        <fullName evidence="3">STAS domain-containing protein</fullName>
    </recommendedName>
</protein>
<dbReference type="HOGENOM" id="CLU_070570_0_0_4"/>
<dbReference type="RefSeq" id="WP_021035785.1">
    <property type="nucleotide sequence ID" value="NC_022357.1"/>
</dbReference>
<dbReference type="STRING" id="1163617.SCD_n00962"/>
<dbReference type="InterPro" id="IPR036890">
    <property type="entry name" value="HATPase_C_sf"/>
</dbReference>
<sequence>MPEPVCLPAYLSARSASESIAACGGLISAIGDANVDARRLRFADPFGLALLGATFHMVRQQGRAVRVCGLSAEMSGYLERMDVFEGVELVDCVPRQNQRQNRGDALVELTRLDSQRGVDDAAFRLAHAVVGHIPGIDPNEPPDEMSGFTAFDRLVEPIQYALSELLENAMTHARRHGYANACVWVACQYYPKNDMIRLGVVDNGCGLLATLRCHPELRHERHLDAILTALKPRISCNRDLRLNSDSVNQGVGLTTTCRIAEHAGGHLVIVSGNAIHDTSGRSGLLADGATWQGVAIAIECRRDLLPTIRFRELLPPLDAQLAVRLRFE</sequence>
<accession>S6B2B8</accession>
<dbReference type="EMBL" id="AP013066">
    <property type="protein sequence ID" value="BAN34802.1"/>
    <property type="molecule type" value="Genomic_DNA"/>
</dbReference>
<dbReference type="Proteomes" id="UP000015559">
    <property type="component" value="Chromosome"/>
</dbReference>
<evidence type="ECO:0000313" key="2">
    <source>
        <dbReference type="Proteomes" id="UP000015559"/>
    </source>
</evidence>
<evidence type="ECO:0008006" key="3">
    <source>
        <dbReference type="Google" id="ProtNLM"/>
    </source>
</evidence>